<dbReference type="RefSeq" id="WP_338005409.1">
    <property type="nucleotide sequence ID" value="NZ_JAOPKA010000016.1"/>
</dbReference>
<evidence type="ECO:0000313" key="5">
    <source>
        <dbReference type="Proteomes" id="UP001321018"/>
    </source>
</evidence>
<evidence type="ECO:0000313" key="4">
    <source>
        <dbReference type="Proteomes" id="UP001320972"/>
    </source>
</evidence>
<evidence type="ECO:0000256" key="1">
    <source>
        <dbReference type="SAM" id="MobiDB-lite"/>
    </source>
</evidence>
<accession>A0AAP2Z1P3</accession>
<reference evidence="2 4" key="1">
    <citation type="submission" date="2022-09" db="EMBL/GenBank/DDBJ databases">
        <title>Enrichment on poylsaccharides allowed isolation of novel metabolic and taxonomic groups of Haloarchaea.</title>
        <authorList>
            <person name="Sorokin D.Y."/>
            <person name="Elcheninov A.G."/>
            <person name="Khizhniak T.V."/>
            <person name="Kolganova T.V."/>
            <person name="Kublanov I.V."/>
        </authorList>
    </citation>
    <scope>NUCLEOTIDE SEQUENCE</scope>
    <source>
        <strain evidence="3 4">AArc-m2/3/4</strain>
        <strain evidence="2">AArc-xg1-1</strain>
    </source>
</reference>
<comment type="caution">
    <text evidence="2">The sequence shown here is derived from an EMBL/GenBank/DDBJ whole genome shotgun (WGS) entry which is preliminary data.</text>
</comment>
<dbReference type="Proteomes" id="UP001321018">
    <property type="component" value="Unassembled WGS sequence"/>
</dbReference>
<gene>
    <name evidence="3" type="ORF">OB955_19455</name>
    <name evidence="2" type="ORF">OB960_19600</name>
</gene>
<dbReference type="Proteomes" id="UP001320972">
    <property type="component" value="Unassembled WGS sequence"/>
</dbReference>
<feature type="compositionally biased region" description="Acidic residues" evidence="1">
    <location>
        <begin position="61"/>
        <end position="71"/>
    </location>
</feature>
<feature type="compositionally biased region" description="Basic and acidic residues" evidence="1">
    <location>
        <begin position="49"/>
        <end position="60"/>
    </location>
</feature>
<feature type="compositionally biased region" description="Basic and acidic residues" evidence="1">
    <location>
        <begin position="12"/>
        <end position="24"/>
    </location>
</feature>
<keyword evidence="4" id="KW-1185">Reference proteome</keyword>
<evidence type="ECO:0000313" key="2">
    <source>
        <dbReference type="EMBL" id="MCU4743592.1"/>
    </source>
</evidence>
<name>A0AAP2Z1P3_9EURY</name>
<evidence type="ECO:0000313" key="3">
    <source>
        <dbReference type="EMBL" id="MCU4974900.1"/>
    </source>
</evidence>
<sequence length="71" mass="8246">MSTEIQRVQVVARRDGQYRDDERVGRRRSGQSDRFGSPASQLEVDTDDVDNRVDERRLEPDEPALGDDDRR</sequence>
<proteinExistence type="predicted"/>
<dbReference type="EMBL" id="JAOPKA010000016">
    <property type="protein sequence ID" value="MCU4743592.1"/>
    <property type="molecule type" value="Genomic_DNA"/>
</dbReference>
<organism evidence="2 5">
    <name type="scientific">Natronoglomus mannanivorans</name>
    <dbReference type="NCBI Taxonomy" id="2979990"/>
    <lineage>
        <taxon>Archaea</taxon>
        <taxon>Methanobacteriati</taxon>
        <taxon>Methanobacteriota</taxon>
        <taxon>Stenosarchaea group</taxon>
        <taxon>Halobacteria</taxon>
        <taxon>Halobacteriales</taxon>
        <taxon>Natrialbaceae</taxon>
        <taxon>Natronoglomus</taxon>
    </lineage>
</organism>
<feature type="region of interest" description="Disordered" evidence="1">
    <location>
        <begin position="1"/>
        <end position="71"/>
    </location>
</feature>
<dbReference type="AlphaFoldDB" id="A0AAP2Z1P3"/>
<dbReference type="EMBL" id="JAOPKB010000014">
    <property type="protein sequence ID" value="MCU4974900.1"/>
    <property type="molecule type" value="Genomic_DNA"/>
</dbReference>
<protein>
    <submittedName>
        <fullName evidence="2">Uncharacterized protein</fullName>
    </submittedName>
</protein>